<evidence type="ECO:0000313" key="2">
    <source>
        <dbReference type="Proteomes" id="UP001058744"/>
    </source>
</evidence>
<protein>
    <submittedName>
        <fullName evidence="1">Uncharacterized protein</fullName>
    </submittedName>
</protein>
<gene>
    <name evidence="1" type="ORF">NOV18_08680</name>
</gene>
<name>A0AAJ5HX17_9PSED</name>
<reference evidence="1" key="1">
    <citation type="submission" date="2022-07" db="EMBL/GenBank/DDBJ databases">
        <title>Complete genome of MD9.</title>
        <authorList>
            <person name="Cao G."/>
        </authorList>
    </citation>
    <scope>NUCLEOTIDE SEQUENCE</scope>
    <source>
        <strain evidence="1">MD9</strain>
    </source>
</reference>
<dbReference type="SUPFAM" id="SSF82171">
    <property type="entry name" value="DPP6 N-terminal domain-like"/>
    <property type="match status" value="1"/>
</dbReference>
<dbReference type="Proteomes" id="UP001058744">
    <property type="component" value="Chromosome"/>
</dbReference>
<dbReference type="AlphaFoldDB" id="A0AAJ5HX17"/>
<organism evidence="1 2">
    <name type="scientific">Pseudomonas asiatica</name>
    <dbReference type="NCBI Taxonomy" id="2219225"/>
    <lineage>
        <taxon>Bacteria</taxon>
        <taxon>Pseudomonadati</taxon>
        <taxon>Pseudomonadota</taxon>
        <taxon>Gammaproteobacteria</taxon>
        <taxon>Pseudomonadales</taxon>
        <taxon>Pseudomonadaceae</taxon>
        <taxon>Pseudomonas</taxon>
    </lineage>
</organism>
<sequence>MTTPIKISELPAWEGDTSMCLHVSNAGQSQKLAISDIASLGVPGTGLVTGDIILRPTGVYPGLLKADGAVYDVSEHPGLFYVLADRLDSKYQIYDLEYLSRINLEGLDSSKAIVDACFFGERIAAVSADGSAGLFNLDGSLASNIVNLGTGGSSLDKFYKVFATANAVYFKKTSTSQLYVFDKIAGEIVEVGNIVVSRDYVPISVSLVEDVFLTTPGSGRLGVSVFNVEQMAFTQLDKVTENLGVGALFVQWDGGVWTQKETGSRDFCKIVDLLTTPRLAEEVVLNPEPGVGVTSYTGGSDYMYFQIDVSGVNWKLDTANNKFEAVSEFHESTGYTRLIPFLNAAVRSDTSLDDLDAVALSLISYDFCETWQQLPDFSGSRIVSLSDTYALQAGKMTTAGAPDGSSGNVQLCRMQLNDSQKFRVPNLTSNITGFSYYIKA</sequence>
<evidence type="ECO:0000313" key="1">
    <source>
        <dbReference type="EMBL" id="UUC20539.1"/>
    </source>
</evidence>
<dbReference type="RefSeq" id="WP_256382001.1">
    <property type="nucleotide sequence ID" value="NZ_CP101700.1"/>
</dbReference>
<dbReference type="EMBL" id="CP101700">
    <property type="protein sequence ID" value="UUC20539.1"/>
    <property type="molecule type" value="Genomic_DNA"/>
</dbReference>
<accession>A0AAJ5HX17</accession>
<proteinExistence type="predicted"/>